<protein>
    <submittedName>
        <fullName evidence="2">CarboxypepD_reg-like domain-containing protein</fullName>
    </submittedName>
</protein>
<dbReference type="SUPFAM" id="SSF49464">
    <property type="entry name" value="Carboxypeptidase regulatory domain-like"/>
    <property type="match status" value="1"/>
</dbReference>
<feature type="signal peptide" evidence="1">
    <location>
        <begin position="1"/>
        <end position="22"/>
    </location>
</feature>
<evidence type="ECO:0000256" key="1">
    <source>
        <dbReference type="SAM" id="SignalP"/>
    </source>
</evidence>
<name>A0A1I1B5C0_9BACT</name>
<dbReference type="STRING" id="237018.SAMN04489723_11112"/>
<keyword evidence="1" id="KW-0732">Signal</keyword>
<evidence type="ECO:0000313" key="2">
    <source>
        <dbReference type="EMBL" id="SFB45451.1"/>
    </source>
</evidence>
<dbReference type="AlphaFoldDB" id="A0A1I1B5C0"/>
<dbReference type="InterPro" id="IPR008969">
    <property type="entry name" value="CarboxyPept-like_regulatory"/>
</dbReference>
<sequence>MLFQCVLGLFLFFGSFSSFSQAIFKGTVADNETGKGIPYATVYLANTTLGTSTDEDGKFSIYLPEGNYEVIVRMLGYQGLTFNLPASTVKSQGYKFMLVPVDEDLETLDVNDKRDPAWYRNLADFKRYFLGTSRNGRASKIDNEMSMILDDISEPGLLIASSKEILKIQNPNLGYRLDYLLNDFRFHYKKGFVTYGGYPLFIPDSSLSRGRQRRVEKNRLEAYNGSLQHFIRSVYIGKTIAQGFEIRRLYRKDDPVHAGKFIDSVATEVITSLDIRKNRETREFLELDGYLLITYLLEKESPLYVEGLGREVRKSQTSIMRMTVDSLEIFENGSLSDPFGLVVEGYIGWERVGDLLPIDYLPTAEFKRGVQ</sequence>
<dbReference type="Pfam" id="PF13715">
    <property type="entry name" value="CarbopepD_reg_2"/>
    <property type="match status" value="1"/>
</dbReference>
<dbReference type="EMBL" id="FOKK01000011">
    <property type="protein sequence ID" value="SFB45451.1"/>
    <property type="molecule type" value="Genomic_DNA"/>
</dbReference>
<organism evidence="2 3">
    <name type="scientific">Algoriphagus aquimarinus</name>
    <dbReference type="NCBI Taxonomy" id="237018"/>
    <lineage>
        <taxon>Bacteria</taxon>
        <taxon>Pseudomonadati</taxon>
        <taxon>Bacteroidota</taxon>
        <taxon>Cytophagia</taxon>
        <taxon>Cytophagales</taxon>
        <taxon>Cyclobacteriaceae</taxon>
        <taxon>Algoriphagus</taxon>
    </lineage>
</organism>
<feature type="chain" id="PRO_5011709821" evidence="1">
    <location>
        <begin position="23"/>
        <end position="371"/>
    </location>
</feature>
<gene>
    <name evidence="2" type="ORF">SAMN04489723_11112</name>
</gene>
<dbReference type="Gene3D" id="2.60.40.1120">
    <property type="entry name" value="Carboxypeptidase-like, regulatory domain"/>
    <property type="match status" value="1"/>
</dbReference>
<evidence type="ECO:0000313" key="3">
    <source>
        <dbReference type="Proteomes" id="UP000198790"/>
    </source>
</evidence>
<reference evidence="2 3" key="1">
    <citation type="submission" date="2016-10" db="EMBL/GenBank/DDBJ databases">
        <authorList>
            <person name="de Groot N.N."/>
        </authorList>
    </citation>
    <scope>NUCLEOTIDE SEQUENCE [LARGE SCALE GENOMIC DNA]</scope>
    <source>
        <strain evidence="2 3">DSM 23399</strain>
    </source>
</reference>
<accession>A0A1I1B5C0</accession>
<dbReference type="Proteomes" id="UP000198790">
    <property type="component" value="Unassembled WGS sequence"/>
</dbReference>
<proteinExistence type="predicted"/>
<keyword evidence="3" id="KW-1185">Reference proteome</keyword>